<dbReference type="AlphaFoldDB" id="A0A0H2R5S7"/>
<dbReference type="InParanoid" id="A0A0H2R5S7"/>
<evidence type="ECO:0000313" key="2">
    <source>
        <dbReference type="EMBL" id="KLO07140.1"/>
    </source>
</evidence>
<reference evidence="2 3" key="1">
    <citation type="submission" date="2015-04" db="EMBL/GenBank/DDBJ databases">
        <title>Complete genome sequence of Schizopora paradoxa KUC8140, a cosmopolitan wood degrader in East Asia.</title>
        <authorList>
            <consortium name="DOE Joint Genome Institute"/>
            <person name="Min B."/>
            <person name="Park H."/>
            <person name="Jang Y."/>
            <person name="Kim J.-J."/>
            <person name="Kim K.H."/>
            <person name="Pangilinan J."/>
            <person name="Lipzen A."/>
            <person name="Riley R."/>
            <person name="Grigoriev I.V."/>
            <person name="Spatafora J.W."/>
            <person name="Choi I.-G."/>
        </authorList>
    </citation>
    <scope>NUCLEOTIDE SEQUENCE [LARGE SCALE GENOMIC DNA]</scope>
    <source>
        <strain evidence="2 3">KUC8140</strain>
    </source>
</reference>
<dbReference type="OrthoDB" id="3269456at2759"/>
<protein>
    <submittedName>
        <fullName evidence="2">Uncharacterized protein</fullName>
    </submittedName>
</protein>
<gene>
    <name evidence="2" type="ORF">SCHPADRAFT_894900</name>
</gene>
<feature type="region of interest" description="Disordered" evidence="1">
    <location>
        <begin position="313"/>
        <end position="340"/>
    </location>
</feature>
<accession>A0A0H2R5S7</accession>
<name>A0A0H2R5S7_9AGAM</name>
<evidence type="ECO:0000256" key="1">
    <source>
        <dbReference type="SAM" id="MobiDB-lite"/>
    </source>
</evidence>
<organism evidence="2 3">
    <name type="scientific">Schizopora paradoxa</name>
    <dbReference type="NCBI Taxonomy" id="27342"/>
    <lineage>
        <taxon>Eukaryota</taxon>
        <taxon>Fungi</taxon>
        <taxon>Dikarya</taxon>
        <taxon>Basidiomycota</taxon>
        <taxon>Agaricomycotina</taxon>
        <taxon>Agaricomycetes</taxon>
        <taxon>Hymenochaetales</taxon>
        <taxon>Schizoporaceae</taxon>
        <taxon>Schizopora</taxon>
    </lineage>
</organism>
<dbReference type="Proteomes" id="UP000053477">
    <property type="component" value="Unassembled WGS sequence"/>
</dbReference>
<sequence length="340" mass="38480">MNREPSVDEIVTIITGVDAQRNIDELIRAREDDPNLLSRFDQTPQSLSSHLKEYVDDEGTVYLLDDEQHEMNFVSYGFLCEIMLPLNLSEMAKSKERFRPGNVRQAISIIGGGSESFAKFIAAQRAIYSFLASTTGREPFRSFVPDYFAGIECLSSSTKLFSKQKASKGSASLELPVSLDYTGRVLDVCRRKGFSFTEDNLVNYWRLVPSSTESGFDVVDIPVSFFSVGQLVEVKLSFRAYKLGHSYVFRTKLNSVTVYNDDVTREIDDMIYRQERGRQESNQMKIGAPKTRKMSEYRLSHLRSIRFLQKLTRSERAGSSEVGPSDYEEIGDVGPVLTVP</sequence>
<proteinExistence type="predicted"/>
<evidence type="ECO:0000313" key="3">
    <source>
        <dbReference type="Proteomes" id="UP000053477"/>
    </source>
</evidence>
<keyword evidence="3" id="KW-1185">Reference proteome</keyword>
<dbReference type="EMBL" id="KQ086158">
    <property type="protein sequence ID" value="KLO07140.1"/>
    <property type="molecule type" value="Genomic_DNA"/>
</dbReference>